<sequence length="224" mass="25338">MGTFKSVFVQKVKVPLEDLYNGSQGVEVKVRSNLWTRNCAAIRGGAFYINLYQAFIYSLPLLRTSRTLALVVASAIFHWALPKPATTTFQLNLQPGYKGGKTKLKYASNSYDQPEVVFELQEKRHPRYQRVHNDLHTTVTISTEDAKNGCNIDIKTLDSKVIKIRINSIKDPSQGTDLRIKGKGWPIRNAKAVQTADEMDHGDLVVHIRVRRKRGWSLSHECGD</sequence>
<dbReference type="AlphaFoldDB" id="A0A7R9ZSK6"/>
<dbReference type="Pfam" id="PF01556">
    <property type="entry name" value="DnaJ_C"/>
    <property type="match status" value="1"/>
</dbReference>
<evidence type="ECO:0000256" key="1">
    <source>
        <dbReference type="ARBA" id="ARBA00023186"/>
    </source>
</evidence>
<dbReference type="InterPro" id="IPR002939">
    <property type="entry name" value="DnaJ_C"/>
</dbReference>
<proteinExistence type="predicted"/>
<evidence type="ECO:0000313" key="3">
    <source>
        <dbReference type="EMBL" id="CAD8342399.1"/>
    </source>
</evidence>
<dbReference type="SUPFAM" id="SSF49493">
    <property type="entry name" value="HSP40/DnaJ peptide-binding domain"/>
    <property type="match status" value="1"/>
</dbReference>
<gene>
    <name evidence="3" type="ORF">CAUS1442_LOCUS14534</name>
</gene>
<accession>A0A7R9ZSK6</accession>
<dbReference type="Gene3D" id="2.60.260.20">
    <property type="entry name" value="Urease metallochaperone UreE, N-terminal domain"/>
    <property type="match status" value="1"/>
</dbReference>
<dbReference type="PANTHER" id="PTHR24078:SF553">
    <property type="entry name" value="DNAJ HOMOLOG SUBFAMILY B MEMBER 5"/>
    <property type="match status" value="1"/>
</dbReference>
<name>A0A7R9ZSK6_9STRA</name>
<organism evidence="3">
    <name type="scientific">Craspedostauros australis</name>
    <dbReference type="NCBI Taxonomy" id="1486917"/>
    <lineage>
        <taxon>Eukaryota</taxon>
        <taxon>Sar</taxon>
        <taxon>Stramenopiles</taxon>
        <taxon>Ochrophyta</taxon>
        <taxon>Bacillariophyta</taxon>
        <taxon>Bacillariophyceae</taxon>
        <taxon>Bacillariophycidae</taxon>
        <taxon>Naviculales</taxon>
        <taxon>Naviculaceae</taxon>
        <taxon>Craspedostauros</taxon>
    </lineage>
</organism>
<feature type="domain" description="Chaperone DnaJ C-terminal" evidence="2">
    <location>
        <begin position="11"/>
        <end position="210"/>
    </location>
</feature>
<dbReference type="GO" id="GO:0051087">
    <property type="term" value="F:protein-folding chaperone binding"/>
    <property type="evidence" value="ECO:0007669"/>
    <property type="project" value="TreeGrafter"/>
</dbReference>
<dbReference type="GO" id="GO:0006457">
    <property type="term" value="P:protein folding"/>
    <property type="evidence" value="ECO:0007669"/>
    <property type="project" value="InterPro"/>
</dbReference>
<dbReference type="GO" id="GO:0051082">
    <property type="term" value="F:unfolded protein binding"/>
    <property type="evidence" value="ECO:0007669"/>
    <property type="project" value="InterPro"/>
</dbReference>
<evidence type="ECO:0000259" key="2">
    <source>
        <dbReference type="Pfam" id="PF01556"/>
    </source>
</evidence>
<dbReference type="InterPro" id="IPR008971">
    <property type="entry name" value="HSP40/DnaJ_pept-bd"/>
</dbReference>
<keyword evidence="1" id="KW-0143">Chaperone</keyword>
<dbReference type="InterPro" id="IPR051339">
    <property type="entry name" value="DnaJ_subfamily_B"/>
</dbReference>
<dbReference type="GO" id="GO:0005829">
    <property type="term" value="C:cytosol"/>
    <property type="evidence" value="ECO:0007669"/>
    <property type="project" value="TreeGrafter"/>
</dbReference>
<reference evidence="3" key="1">
    <citation type="submission" date="2021-01" db="EMBL/GenBank/DDBJ databases">
        <authorList>
            <person name="Corre E."/>
            <person name="Pelletier E."/>
            <person name="Niang G."/>
            <person name="Scheremetjew M."/>
            <person name="Finn R."/>
            <person name="Kale V."/>
            <person name="Holt S."/>
            <person name="Cochrane G."/>
            <person name="Meng A."/>
            <person name="Brown T."/>
            <person name="Cohen L."/>
        </authorList>
    </citation>
    <scope>NUCLEOTIDE SEQUENCE</scope>
    <source>
        <strain evidence="3">CCMP3328</strain>
    </source>
</reference>
<dbReference type="PANTHER" id="PTHR24078">
    <property type="entry name" value="DNAJ HOMOLOG SUBFAMILY C MEMBER"/>
    <property type="match status" value="1"/>
</dbReference>
<protein>
    <recommendedName>
        <fullName evidence="2">Chaperone DnaJ C-terminal domain-containing protein</fullName>
    </recommendedName>
</protein>
<dbReference type="EMBL" id="HBEF01023483">
    <property type="protein sequence ID" value="CAD8342399.1"/>
    <property type="molecule type" value="Transcribed_RNA"/>
</dbReference>